<evidence type="ECO:0000259" key="4">
    <source>
        <dbReference type="PROSITE" id="PS51071"/>
    </source>
</evidence>
<dbReference type="OrthoDB" id="148317at2"/>
<dbReference type="PROSITE" id="PS51071">
    <property type="entry name" value="HTH_RPIR"/>
    <property type="match status" value="1"/>
</dbReference>
<dbReference type="PROSITE" id="PS51464">
    <property type="entry name" value="SIS"/>
    <property type="match status" value="1"/>
</dbReference>
<dbReference type="GO" id="GO:0097367">
    <property type="term" value="F:carbohydrate derivative binding"/>
    <property type="evidence" value="ECO:0007669"/>
    <property type="project" value="InterPro"/>
</dbReference>
<evidence type="ECO:0000313" key="6">
    <source>
        <dbReference type="EMBL" id="KPL83097.1"/>
    </source>
</evidence>
<dbReference type="InterPro" id="IPR046348">
    <property type="entry name" value="SIS_dom_sf"/>
</dbReference>
<dbReference type="GO" id="GO:0003700">
    <property type="term" value="F:DNA-binding transcription factor activity"/>
    <property type="evidence" value="ECO:0007669"/>
    <property type="project" value="InterPro"/>
</dbReference>
<dbReference type="InterPro" id="IPR036388">
    <property type="entry name" value="WH-like_DNA-bd_sf"/>
</dbReference>
<evidence type="ECO:0000259" key="5">
    <source>
        <dbReference type="PROSITE" id="PS51464"/>
    </source>
</evidence>
<feature type="domain" description="HTH rpiR-type" evidence="4">
    <location>
        <begin position="9"/>
        <end position="85"/>
    </location>
</feature>
<dbReference type="CDD" id="cd05013">
    <property type="entry name" value="SIS_RpiR"/>
    <property type="match status" value="1"/>
</dbReference>
<dbReference type="SUPFAM" id="SSF53697">
    <property type="entry name" value="SIS domain"/>
    <property type="match status" value="1"/>
</dbReference>
<proteinExistence type="predicted"/>
<dbReference type="PANTHER" id="PTHR30514">
    <property type="entry name" value="GLUCOKINASE"/>
    <property type="match status" value="1"/>
</dbReference>
<dbReference type="InterPro" id="IPR035472">
    <property type="entry name" value="RpiR-like_SIS"/>
</dbReference>
<organism evidence="6 7">
    <name type="scientific">Thermanaerothrix daxensis</name>
    <dbReference type="NCBI Taxonomy" id="869279"/>
    <lineage>
        <taxon>Bacteria</taxon>
        <taxon>Bacillati</taxon>
        <taxon>Chloroflexota</taxon>
        <taxon>Anaerolineae</taxon>
        <taxon>Anaerolineales</taxon>
        <taxon>Anaerolineaceae</taxon>
        <taxon>Thermanaerothrix</taxon>
    </lineage>
</organism>
<dbReference type="GO" id="GO:0003677">
    <property type="term" value="F:DNA binding"/>
    <property type="evidence" value="ECO:0007669"/>
    <property type="project" value="UniProtKB-KW"/>
</dbReference>
<evidence type="ECO:0000256" key="2">
    <source>
        <dbReference type="ARBA" id="ARBA00023125"/>
    </source>
</evidence>
<gene>
    <name evidence="6" type="ORF">SE15_07380</name>
</gene>
<dbReference type="InterPro" id="IPR001347">
    <property type="entry name" value="SIS_dom"/>
</dbReference>
<dbReference type="EMBL" id="LGKO01000004">
    <property type="protein sequence ID" value="KPL83097.1"/>
    <property type="molecule type" value="Genomic_DNA"/>
</dbReference>
<keyword evidence="3" id="KW-0804">Transcription</keyword>
<dbReference type="InterPro" id="IPR009057">
    <property type="entry name" value="Homeodomain-like_sf"/>
</dbReference>
<dbReference type="PANTHER" id="PTHR30514:SF1">
    <property type="entry name" value="HTH-TYPE TRANSCRIPTIONAL REGULATOR HEXR-RELATED"/>
    <property type="match status" value="1"/>
</dbReference>
<dbReference type="AlphaFoldDB" id="A0A0P6XRK2"/>
<evidence type="ECO:0000313" key="7">
    <source>
        <dbReference type="Proteomes" id="UP000050544"/>
    </source>
</evidence>
<dbReference type="PROSITE" id="PS00356">
    <property type="entry name" value="HTH_LACI_1"/>
    <property type="match status" value="1"/>
</dbReference>
<dbReference type="Pfam" id="PF01418">
    <property type="entry name" value="HTH_6"/>
    <property type="match status" value="1"/>
</dbReference>
<dbReference type="GO" id="GO:1901135">
    <property type="term" value="P:carbohydrate derivative metabolic process"/>
    <property type="evidence" value="ECO:0007669"/>
    <property type="project" value="InterPro"/>
</dbReference>
<keyword evidence="2" id="KW-0238">DNA-binding</keyword>
<name>A0A0P6XRK2_9CHLR</name>
<comment type="caution">
    <text evidence="6">The sequence shown here is derived from an EMBL/GenBank/DDBJ whole genome shotgun (WGS) entry which is preliminary data.</text>
</comment>
<dbReference type="Gene3D" id="3.40.50.10490">
    <property type="entry name" value="Glucose-6-phosphate isomerase like protein, domain 1"/>
    <property type="match status" value="1"/>
</dbReference>
<evidence type="ECO:0000256" key="1">
    <source>
        <dbReference type="ARBA" id="ARBA00023015"/>
    </source>
</evidence>
<accession>A0A0P6XRK2</accession>
<feature type="domain" description="SIS" evidence="5">
    <location>
        <begin position="129"/>
        <end position="270"/>
    </location>
</feature>
<keyword evidence="1" id="KW-0805">Transcription regulation</keyword>
<protein>
    <recommendedName>
        <fullName evidence="8">RpiR family transcriptional regulator</fullName>
    </recommendedName>
</protein>
<dbReference type="Gene3D" id="1.10.10.10">
    <property type="entry name" value="Winged helix-like DNA-binding domain superfamily/Winged helix DNA-binding domain"/>
    <property type="match status" value="1"/>
</dbReference>
<dbReference type="Pfam" id="PF01380">
    <property type="entry name" value="SIS"/>
    <property type="match status" value="1"/>
</dbReference>
<dbReference type="InterPro" id="IPR047640">
    <property type="entry name" value="RpiR-like"/>
</dbReference>
<dbReference type="SUPFAM" id="SSF46689">
    <property type="entry name" value="Homeodomain-like"/>
    <property type="match status" value="1"/>
</dbReference>
<sequence length="289" mass="32029">MTDESTFTHSALSHIRGFYPSLSPSERKVADFILVNYQKVMQMTLAELAAHSGVSDATVVRFCRALGFQSYLELKIALMRSLLDSPDLIFDHIQKDDPPLTVMRKVFLGSIQAMQDTLDLLTEDSLERAVTLLRNARSILIVGVGTSGPMAHELHNRLSRLNLNCKVETDSYLQLMQAALLDENDVLVVISQTGASQPPINTSKEARRHGCKIIAITGNPSSELSKLADVVLLSVSHESRPETLASRVAQHALIQGLYVLTAMRMSQIANQNEYLIWDAIMRASNPQEE</sequence>
<keyword evidence="7" id="KW-1185">Reference proteome</keyword>
<dbReference type="RefSeq" id="WP_054521477.1">
    <property type="nucleotide sequence ID" value="NZ_LGKO01000004.1"/>
</dbReference>
<dbReference type="InterPro" id="IPR000281">
    <property type="entry name" value="HTH_RpiR"/>
</dbReference>
<evidence type="ECO:0000256" key="3">
    <source>
        <dbReference type="ARBA" id="ARBA00023163"/>
    </source>
</evidence>
<reference evidence="6 7" key="1">
    <citation type="submission" date="2015-07" db="EMBL/GenBank/DDBJ databases">
        <title>Whole genome sequence of Thermanaerothrix daxensis DSM 23592.</title>
        <authorList>
            <person name="Hemp J."/>
            <person name="Ward L.M."/>
            <person name="Pace L.A."/>
            <person name="Fischer W.W."/>
        </authorList>
    </citation>
    <scope>NUCLEOTIDE SEQUENCE [LARGE SCALE GENOMIC DNA]</scope>
    <source>
        <strain evidence="6 7">GNS-1</strain>
    </source>
</reference>
<evidence type="ECO:0008006" key="8">
    <source>
        <dbReference type="Google" id="ProtNLM"/>
    </source>
</evidence>
<dbReference type="STRING" id="869279.SE15_07380"/>
<dbReference type="Proteomes" id="UP000050544">
    <property type="component" value="Unassembled WGS sequence"/>
</dbReference>